<dbReference type="InterPro" id="IPR012310">
    <property type="entry name" value="DNA_ligase_ATP-dep_cent"/>
</dbReference>
<comment type="caution">
    <text evidence="9">The sequence shown here is derived from an EMBL/GenBank/DDBJ whole genome shotgun (WGS) entry which is preliminary data.</text>
</comment>
<dbReference type="Gene3D" id="2.40.50.140">
    <property type="entry name" value="Nucleic acid-binding proteins"/>
    <property type="match status" value="1"/>
</dbReference>
<dbReference type="Gene3D" id="3.30.470.30">
    <property type="entry name" value="DNA ligase/mRNA capping enzyme"/>
    <property type="match status" value="1"/>
</dbReference>
<evidence type="ECO:0000256" key="2">
    <source>
        <dbReference type="ARBA" id="ARBA00022598"/>
    </source>
</evidence>
<keyword evidence="4" id="KW-0227">DNA damage</keyword>
<evidence type="ECO:0000256" key="5">
    <source>
        <dbReference type="ARBA" id="ARBA00023204"/>
    </source>
</evidence>
<comment type="cofactor">
    <cofactor evidence="1">
        <name>a divalent metal cation</name>
        <dbReference type="ChEBI" id="CHEBI:60240"/>
    </cofactor>
</comment>
<evidence type="ECO:0000259" key="8">
    <source>
        <dbReference type="Pfam" id="PF14743"/>
    </source>
</evidence>
<keyword evidence="2 9" id="KW-0436">Ligase</keyword>
<gene>
    <name evidence="9" type="ORF">I1A42_08320</name>
</gene>
<dbReference type="Gene3D" id="3.30.1490.70">
    <property type="match status" value="1"/>
</dbReference>
<evidence type="ECO:0000313" key="10">
    <source>
        <dbReference type="Proteomes" id="UP000597206"/>
    </source>
</evidence>
<dbReference type="RefSeq" id="WP_196123198.1">
    <property type="nucleotide sequence ID" value="NZ_JADPMR010000001.1"/>
</dbReference>
<organism evidence="9 10">
    <name type="scientific">Vibrio nitrifigilis</name>
    <dbReference type="NCBI Taxonomy" id="2789781"/>
    <lineage>
        <taxon>Bacteria</taxon>
        <taxon>Pseudomonadati</taxon>
        <taxon>Pseudomonadota</taxon>
        <taxon>Gammaproteobacteria</taxon>
        <taxon>Vibrionales</taxon>
        <taxon>Vibrionaceae</taxon>
        <taxon>Vibrio</taxon>
    </lineage>
</organism>
<dbReference type="Pfam" id="PF01068">
    <property type="entry name" value="DNA_ligase_A_M"/>
    <property type="match status" value="1"/>
</dbReference>
<dbReference type="CDD" id="cd07896">
    <property type="entry name" value="Adenylation_kDNA_ligase_like"/>
    <property type="match status" value="1"/>
</dbReference>
<dbReference type="CDD" id="cd08041">
    <property type="entry name" value="OBF_kDNA_ligase_like"/>
    <property type="match status" value="1"/>
</dbReference>
<dbReference type="PANTHER" id="PTHR47810">
    <property type="entry name" value="DNA LIGASE"/>
    <property type="match status" value="1"/>
</dbReference>
<dbReference type="InterPro" id="IPR029319">
    <property type="entry name" value="DNA_ligase_OB"/>
</dbReference>
<sequence length="286" mass="32656">MSYNVTMFATSVIILSPVLISAHALTLDVPKLTLAKDYQSGLALRDYWVSEKYDGIRALWTGSELVTRSGKVIHAPKWFTDSMPPDHRVEGELWAGRGQFNQVQKTVLDDHPDERAWKNIRWMVFDLPEHAGDYTMRYAVLNHWVHSLNKPFVQVVGYRTFQDEQALRAYHHSVEHNGAEGVMLRRIRDSYQNGRSESLLKLKSYQDAEAVVIGYKKGNGRLRGKVGALRVRNEAGHLFYIGSGLTDAERESPPAVGATITYRYNGETSTGKPRFARFMRERRDIE</sequence>
<feature type="domain" description="ATP-dependent DNA ligase family profile" evidence="7">
    <location>
        <begin position="46"/>
        <end position="203"/>
    </location>
</feature>
<dbReference type="PROSITE" id="PS00333">
    <property type="entry name" value="DNA_LIGASE_A2"/>
    <property type="match status" value="1"/>
</dbReference>
<dbReference type="Proteomes" id="UP000597206">
    <property type="component" value="Unassembled WGS sequence"/>
</dbReference>
<dbReference type="Pfam" id="PF14743">
    <property type="entry name" value="DNA_ligase_OB_2"/>
    <property type="match status" value="1"/>
</dbReference>
<evidence type="ECO:0000256" key="6">
    <source>
        <dbReference type="ARBA" id="ARBA00034003"/>
    </source>
</evidence>
<evidence type="ECO:0000256" key="3">
    <source>
        <dbReference type="ARBA" id="ARBA00022705"/>
    </source>
</evidence>
<evidence type="ECO:0000256" key="1">
    <source>
        <dbReference type="ARBA" id="ARBA00001968"/>
    </source>
</evidence>
<keyword evidence="10" id="KW-1185">Reference proteome</keyword>
<evidence type="ECO:0000259" key="7">
    <source>
        <dbReference type="Pfam" id="PF01068"/>
    </source>
</evidence>
<feature type="domain" description="DNA ligase OB-like" evidence="8">
    <location>
        <begin position="217"/>
        <end position="282"/>
    </location>
</feature>
<keyword evidence="3" id="KW-0235">DNA replication</keyword>
<reference evidence="9 10" key="1">
    <citation type="submission" date="2020-11" db="EMBL/GenBank/DDBJ databases">
        <title>Vibrio nitrifigilis sp. nov., a marine nitrogen-fixing bacterium isolated from the lagoon sediment of an islet inside an atoll.</title>
        <authorList>
            <person name="Wang L.-T."/>
            <person name="Shieh W.Y."/>
        </authorList>
    </citation>
    <scope>NUCLEOTIDE SEQUENCE [LARGE SCALE GENOMIC DNA]</scope>
    <source>
        <strain evidence="9 10">NFV-1</strain>
    </source>
</reference>
<name>A0ABS0GDS3_9VIBR</name>
<keyword evidence="5" id="KW-0234">DNA repair</keyword>
<dbReference type="InterPro" id="IPR050326">
    <property type="entry name" value="NAD_dep_DNA_ligaseB"/>
</dbReference>
<evidence type="ECO:0000256" key="4">
    <source>
        <dbReference type="ARBA" id="ARBA00022763"/>
    </source>
</evidence>
<comment type="catalytic activity">
    <reaction evidence="6">
        <text>ATP + (deoxyribonucleotide)n-3'-hydroxyl + 5'-phospho-(deoxyribonucleotide)m = (deoxyribonucleotide)n+m + AMP + diphosphate.</text>
        <dbReference type="EC" id="6.5.1.1"/>
    </reaction>
</comment>
<dbReference type="NCBIfam" id="NF006592">
    <property type="entry name" value="PRK09125.1"/>
    <property type="match status" value="1"/>
</dbReference>
<dbReference type="SUPFAM" id="SSF56091">
    <property type="entry name" value="DNA ligase/mRNA capping enzyme, catalytic domain"/>
    <property type="match status" value="1"/>
</dbReference>
<dbReference type="InterPro" id="IPR012340">
    <property type="entry name" value="NA-bd_OB-fold"/>
</dbReference>
<evidence type="ECO:0000313" key="9">
    <source>
        <dbReference type="EMBL" id="MBF9000564.1"/>
    </source>
</evidence>
<dbReference type="PANTHER" id="PTHR47810:SF1">
    <property type="entry name" value="DNA LIGASE B"/>
    <property type="match status" value="1"/>
</dbReference>
<dbReference type="InterPro" id="IPR016059">
    <property type="entry name" value="DNA_ligase_ATP-dep_CS"/>
</dbReference>
<accession>A0ABS0GDS3</accession>
<dbReference type="GO" id="GO:0016874">
    <property type="term" value="F:ligase activity"/>
    <property type="evidence" value="ECO:0007669"/>
    <property type="project" value="UniProtKB-KW"/>
</dbReference>
<proteinExistence type="predicted"/>
<dbReference type="EMBL" id="JADPMR010000001">
    <property type="protein sequence ID" value="MBF9000564.1"/>
    <property type="molecule type" value="Genomic_DNA"/>
</dbReference>
<protein>
    <submittedName>
        <fullName evidence="9">DNA ligase</fullName>
    </submittedName>
</protein>
<dbReference type="SUPFAM" id="SSF50249">
    <property type="entry name" value="Nucleic acid-binding proteins"/>
    <property type="match status" value="1"/>
</dbReference>